<dbReference type="EMBL" id="FNXT01000191">
    <property type="protein sequence ID" value="SZX62006.1"/>
    <property type="molecule type" value="Genomic_DNA"/>
</dbReference>
<evidence type="ECO:0000259" key="1">
    <source>
        <dbReference type="Pfam" id="PF14237"/>
    </source>
</evidence>
<evidence type="ECO:0000313" key="3">
    <source>
        <dbReference type="EMBL" id="SZX76449.1"/>
    </source>
</evidence>
<dbReference type="GO" id="GO:0045037">
    <property type="term" value="P:protein import into chloroplast stroma"/>
    <property type="evidence" value="ECO:0007669"/>
    <property type="project" value="TreeGrafter"/>
</dbReference>
<dbReference type="PANTHER" id="PTHR37755">
    <property type="entry name" value="PROTEIN TIC 56, CHLOROPLASTIC"/>
    <property type="match status" value="1"/>
</dbReference>
<dbReference type="STRING" id="3088.A0A383WH42"/>
<organism evidence="3 4">
    <name type="scientific">Tetradesmus obliquus</name>
    <name type="common">Green alga</name>
    <name type="synonym">Acutodesmus obliquus</name>
    <dbReference type="NCBI Taxonomy" id="3088"/>
    <lineage>
        <taxon>Eukaryota</taxon>
        <taxon>Viridiplantae</taxon>
        <taxon>Chlorophyta</taxon>
        <taxon>core chlorophytes</taxon>
        <taxon>Chlorophyceae</taxon>
        <taxon>CS clade</taxon>
        <taxon>Sphaeropleales</taxon>
        <taxon>Scenedesmaceae</taxon>
        <taxon>Tetradesmus</taxon>
    </lineage>
</organism>
<dbReference type="InterPro" id="IPR037471">
    <property type="entry name" value="TIC56"/>
</dbReference>
<dbReference type="GO" id="GO:0009706">
    <property type="term" value="C:chloroplast inner membrane"/>
    <property type="evidence" value="ECO:0007669"/>
    <property type="project" value="TreeGrafter"/>
</dbReference>
<name>A0A383WH42_TETOB</name>
<dbReference type="Proteomes" id="UP000256970">
    <property type="component" value="Unassembled WGS sequence"/>
</dbReference>
<dbReference type="Pfam" id="PF14237">
    <property type="entry name" value="GYF_2"/>
    <property type="match status" value="1"/>
</dbReference>
<accession>A0A383WH42</accession>
<gene>
    <name evidence="3" type="ORF">BQ4739_LOCUS16835</name>
    <name evidence="2" type="ORF">BQ4739_LOCUS2552</name>
</gene>
<dbReference type="InterPro" id="IPR025640">
    <property type="entry name" value="GYF_2"/>
</dbReference>
<dbReference type="PANTHER" id="PTHR37755:SF1">
    <property type="entry name" value="PROTEIN TIC 56, CHLOROPLASTIC"/>
    <property type="match status" value="1"/>
</dbReference>
<evidence type="ECO:0000313" key="2">
    <source>
        <dbReference type="EMBL" id="SZX62006.1"/>
    </source>
</evidence>
<protein>
    <recommendedName>
        <fullName evidence="1">GYF domain-containing protein</fullName>
    </recommendedName>
</protein>
<feature type="domain" description="GYF" evidence="1">
    <location>
        <begin position="116"/>
        <end position="164"/>
    </location>
</feature>
<proteinExistence type="predicted"/>
<dbReference type="AlphaFoldDB" id="A0A383WH42"/>
<evidence type="ECO:0000313" key="4">
    <source>
        <dbReference type="Proteomes" id="UP000256970"/>
    </source>
</evidence>
<reference evidence="3 4" key="1">
    <citation type="submission" date="2016-10" db="EMBL/GenBank/DDBJ databases">
        <authorList>
            <person name="Cai Z."/>
        </authorList>
    </citation>
    <scope>NUCLEOTIDE SEQUENCE [LARGE SCALE GENOMIC DNA]</scope>
</reference>
<dbReference type="EMBL" id="FNXT01001258">
    <property type="protein sequence ID" value="SZX76449.1"/>
    <property type="molecule type" value="Genomic_DNA"/>
</dbReference>
<keyword evidence="4" id="KW-1185">Reference proteome</keyword>
<sequence length="215" mass="25070">MAISQSSSTAVAMDRRISEIIPNLADLSLGDPAMAGARETAREIRLQRMKQEQQVAAELLELDDIYDFNKRHPVDSKLPDGPFSQKLKPQARKIKLSPYQYEMINYQRMLLRKNIWYYRDRMSVPRGPCPLHVLKDCWVQGVVDENTLVWGQGLIDWLPMRNVKLLVAQVRTPEVRFGAWVKRTFSLKPALERIREGRREARNPELLSQQVERMR</sequence>